<reference evidence="1" key="2">
    <citation type="submission" date="2025-09" db="UniProtKB">
        <authorList>
            <consortium name="Ensembl"/>
        </authorList>
    </citation>
    <scope>IDENTIFICATION</scope>
</reference>
<accession>A0A8D2MJV2</accession>
<protein>
    <submittedName>
        <fullName evidence="1">Uncharacterized protein</fullName>
    </submittedName>
</protein>
<name>A0A8D2MJV2_ZONAL</name>
<sequence length="109" mass="11877">LHPVHHGCRGLPARATGRAGWVFGLEGEPTVFFSVNPHLDASTAALGDGVGHRGTGWVNHGQEPHKAQVGGWEVHGICVKLEGLWKLVLRQVQVQCWQRGLDDVCLIPY</sequence>
<evidence type="ECO:0000313" key="1">
    <source>
        <dbReference type="Ensembl" id="ENSZALP00000008855.1"/>
    </source>
</evidence>
<dbReference type="Proteomes" id="UP000694413">
    <property type="component" value="Unassembled WGS sequence"/>
</dbReference>
<proteinExistence type="predicted"/>
<dbReference type="Ensembl" id="ENSZALT00000012444.1">
    <property type="protein sequence ID" value="ENSZALP00000008855.1"/>
    <property type="gene ID" value="ENSZALG00000007664.1"/>
</dbReference>
<keyword evidence="2" id="KW-1185">Reference proteome</keyword>
<organism evidence="1 2">
    <name type="scientific">Zonotrichia albicollis</name>
    <name type="common">White-throated sparrow</name>
    <name type="synonym">Fringilla albicollis</name>
    <dbReference type="NCBI Taxonomy" id="44394"/>
    <lineage>
        <taxon>Eukaryota</taxon>
        <taxon>Metazoa</taxon>
        <taxon>Chordata</taxon>
        <taxon>Craniata</taxon>
        <taxon>Vertebrata</taxon>
        <taxon>Euteleostomi</taxon>
        <taxon>Archelosauria</taxon>
        <taxon>Archosauria</taxon>
        <taxon>Dinosauria</taxon>
        <taxon>Saurischia</taxon>
        <taxon>Theropoda</taxon>
        <taxon>Coelurosauria</taxon>
        <taxon>Aves</taxon>
        <taxon>Neognathae</taxon>
        <taxon>Neoaves</taxon>
        <taxon>Telluraves</taxon>
        <taxon>Australaves</taxon>
        <taxon>Passeriformes</taxon>
        <taxon>Passerellidae</taxon>
        <taxon>Zonotrichia</taxon>
    </lineage>
</organism>
<reference evidence="1" key="1">
    <citation type="submission" date="2025-08" db="UniProtKB">
        <authorList>
            <consortium name="Ensembl"/>
        </authorList>
    </citation>
    <scope>IDENTIFICATION</scope>
</reference>
<evidence type="ECO:0000313" key="2">
    <source>
        <dbReference type="Proteomes" id="UP000694413"/>
    </source>
</evidence>
<dbReference type="AlphaFoldDB" id="A0A8D2MJV2"/>